<dbReference type="InterPro" id="IPR018247">
    <property type="entry name" value="EF_Hand_1_Ca_BS"/>
</dbReference>
<dbReference type="PANTHER" id="PTHR21315">
    <property type="entry name" value="APRATAXIN AND PNK-LIKE FACTOR-RELATED"/>
    <property type="match status" value="1"/>
</dbReference>
<dbReference type="GO" id="GO:0035861">
    <property type="term" value="C:site of double-strand break"/>
    <property type="evidence" value="ECO:0007669"/>
    <property type="project" value="TreeGrafter"/>
</dbReference>
<dbReference type="RefSeq" id="XP_002422623.1">
    <property type="nucleotide sequence ID" value="XM_002422578.1"/>
</dbReference>
<dbReference type="VEuPathDB" id="VectorBase:PHUM003470"/>
<organism>
    <name type="scientific">Pediculus humanus subsp. corporis</name>
    <name type="common">Body louse</name>
    <dbReference type="NCBI Taxonomy" id="121224"/>
    <lineage>
        <taxon>Eukaryota</taxon>
        <taxon>Metazoa</taxon>
        <taxon>Ecdysozoa</taxon>
        <taxon>Arthropoda</taxon>
        <taxon>Hexapoda</taxon>
        <taxon>Insecta</taxon>
        <taxon>Pterygota</taxon>
        <taxon>Neoptera</taxon>
        <taxon>Paraneoptera</taxon>
        <taxon>Psocodea</taxon>
        <taxon>Troctomorpha</taxon>
        <taxon>Phthiraptera</taxon>
        <taxon>Anoplura</taxon>
        <taxon>Pediculidae</taxon>
        <taxon>Pediculus</taxon>
    </lineage>
</organism>
<evidence type="ECO:0000259" key="1">
    <source>
        <dbReference type="Pfam" id="PF10283"/>
    </source>
</evidence>
<dbReference type="Gene3D" id="2.60.200.20">
    <property type="match status" value="1"/>
</dbReference>
<evidence type="ECO:0000313" key="4">
    <source>
        <dbReference type="Proteomes" id="UP000009046"/>
    </source>
</evidence>
<dbReference type="GO" id="GO:0006302">
    <property type="term" value="P:double-strand break repair"/>
    <property type="evidence" value="ECO:0007669"/>
    <property type="project" value="InterPro"/>
</dbReference>
<dbReference type="OrthoDB" id="10256774at2759"/>
<dbReference type="EMBL" id="AAZO01000043">
    <property type="status" value="NOT_ANNOTATED_CDS"/>
    <property type="molecule type" value="Genomic_DNA"/>
</dbReference>
<dbReference type="Proteomes" id="UP000009046">
    <property type="component" value="Unassembled WGS sequence"/>
</dbReference>
<dbReference type="EnsemblMetazoa" id="PHUM003470-RA">
    <property type="protein sequence ID" value="PHUM003470-PA"/>
    <property type="gene ID" value="PHUM003470"/>
</dbReference>
<dbReference type="GO" id="GO:0003906">
    <property type="term" value="F:DNA-(apurinic or apyrimidinic site) endonuclease activity"/>
    <property type="evidence" value="ECO:0007669"/>
    <property type="project" value="InterPro"/>
</dbReference>
<dbReference type="GeneID" id="8233363"/>
<dbReference type="PANTHER" id="PTHR21315:SF2">
    <property type="entry name" value="APRATAXIN AND PNK-LIKE FACTOR"/>
    <property type="match status" value="1"/>
</dbReference>
<dbReference type="InParanoid" id="E0V929"/>
<dbReference type="InterPro" id="IPR039253">
    <property type="entry name" value="APLF"/>
</dbReference>
<reference evidence="2" key="2">
    <citation type="submission" date="2007-04" db="EMBL/GenBank/DDBJ databases">
        <title>The genome of the human body louse.</title>
        <authorList>
            <consortium name="The Human Body Louse Genome Consortium"/>
            <person name="Kirkness E."/>
            <person name="Walenz B."/>
            <person name="Hass B."/>
            <person name="Bruggner R."/>
            <person name="Strausberg R."/>
        </authorList>
    </citation>
    <scope>NUCLEOTIDE SEQUENCE</scope>
    <source>
        <strain evidence="2">USDA</strain>
    </source>
</reference>
<dbReference type="GO" id="GO:0008408">
    <property type="term" value="F:3'-5' exonuclease activity"/>
    <property type="evidence" value="ECO:0007669"/>
    <property type="project" value="InterPro"/>
</dbReference>
<dbReference type="STRING" id="121224.E0V929"/>
<dbReference type="Pfam" id="PF10283">
    <property type="entry name" value="zf-CCHH"/>
    <property type="match status" value="2"/>
</dbReference>
<reference evidence="2" key="1">
    <citation type="submission" date="2007-04" db="EMBL/GenBank/DDBJ databases">
        <title>Annotation of Pediculus humanus corporis strain USDA.</title>
        <authorList>
            <person name="Kirkness E."/>
            <person name="Hannick L."/>
            <person name="Hass B."/>
            <person name="Bruggner R."/>
            <person name="Lawson D."/>
            <person name="Bidwell S."/>
            <person name="Joardar V."/>
            <person name="Caler E."/>
            <person name="Walenz B."/>
            <person name="Inman J."/>
            <person name="Schobel S."/>
            <person name="Galinsky K."/>
            <person name="Amedeo P."/>
            <person name="Strausberg R."/>
        </authorList>
    </citation>
    <scope>NUCLEOTIDE SEQUENCE</scope>
    <source>
        <strain evidence="2">USDA</strain>
    </source>
</reference>
<protein>
    <recommendedName>
        <fullName evidence="1">PBZ-type domain-containing protein</fullName>
    </recommendedName>
</protein>
<name>E0V929_PEDHC</name>
<reference evidence="3" key="3">
    <citation type="submission" date="2021-02" db="UniProtKB">
        <authorList>
            <consortium name="EnsemblMetazoa"/>
        </authorList>
    </citation>
    <scope>IDENTIFICATION</scope>
    <source>
        <strain evidence="3">USDA</strain>
    </source>
</reference>
<proteinExistence type="predicted"/>
<evidence type="ECO:0000313" key="2">
    <source>
        <dbReference type="EMBL" id="EEB09885.1"/>
    </source>
</evidence>
<dbReference type="InterPro" id="IPR019406">
    <property type="entry name" value="APLF_PBZ"/>
</dbReference>
<dbReference type="KEGG" id="phu:Phum_PHUM003470"/>
<dbReference type="AlphaFoldDB" id="E0V929"/>
<dbReference type="HOGENOM" id="CLU_671255_0_0_1"/>
<accession>E0V929</accession>
<dbReference type="PROSITE" id="PS00018">
    <property type="entry name" value="EF_HAND_1"/>
    <property type="match status" value="1"/>
</dbReference>
<dbReference type="EMBL" id="DS234988">
    <property type="protein sequence ID" value="EEB09885.1"/>
    <property type="molecule type" value="Genomic_DNA"/>
</dbReference>
<dbReference type="CTD" id="8233363"/>
<feature type="domain" description="PBZ-type" evidence="1">
    <location>
        <begin position="345"/>
        <end position="369"/>
    </location>
</feature>
<feature type="domain" description="PBZ-type" evidence="1">
    <location>
        <begin position="297"/>
        <end position="321"/>
    </location>
</feature>
<sequence length="414" mass="47192">MSLILVNLESNQIIELDSKNSFVLGRKTVDELHTNPCFFTRNGTPPVLQLNKDEEEILKVGDCIGLLPDDYWFQIKTKEKQNNKEVESVQLSIIDHKSGIEKLNDYRLNSESSFKNENDTKLNMCENSDTLSSLNNISFDKNKSDVINIKEMSRSNRLGSPDFEKTRKLPLHMYDIDHPCSSLPSLSQNSNSKQLEEHVKKKIKIEPNSACSSIDCPAASIENNNSGSNTDNFDSYESKPITENICEVVQKTEDNIVQMVNPGDLNTSIKESKEKNKTNNLEFSHPGDADFVPYENRPMCPYGASCYRLNNKHKVEFRHPAGNSNNHNLEQNESTSYTCRSPGEKPPCIYGSNCYRRNSTHRKQFYHPPEGYICCFHHDEDEEVEDPFLTDGSSDEYVPIQTDEDLSDFIDDDC</sequence>
<evidence type="ECO:0000313" key="3">
    <source>
        <dbReference type="EnsemblMetazoa" id="PHUM003470-PA"/>
    </source>
</evidence>
<dbReference type="eggNOG" id="ENOG502R7QZ">
    <property type="taxonomic scope" value="Eukaryota"/>
</dbReference>
<dbReference type="GO" id="GO:0005634">
    <property type="term" value="C:nucleus"/>
    <property type="evidence" value="ECO:0007669"/>
    <property type="project" value="TreeGrafter"/>
</dbReference>
<keyword evidence="4" id="KW-1185">Reference proteome</keyword>
<gene>
    <name evidence="3" type="primary">8233363</name>
    <name evidence="2" type="ORF">Phum_PHUM003470</name>
</gene>